<organism evidence="3 4">
    <name type="scientific">Brevibacterium pityocampae</name>
    <dbReference type="NCBI Taxonomy" id="506594"/>
    <lineage>
        <taxon>Bacteria</taxon>
        <taxon>Bacillati</taxon>
        <taxon>Actinomycetota</taxon>
        <taxon>Actinomycetes</taxon>
        <taxon>Micrococcales</taxon>
        <taxon>Brevibacteriaceae</taxon>
        <taxon>Brevibacterium</taxon>
    </lineage>
</organism>
<reference evidence="4" key="1">
    <citation type="journal article" date="2019" name="Int. J. Syst. Evol. Microbiol.">
        <title>The Global Catalogue of Microorganisms (GCM) 10K type strain sequencing project: providing services to taxonomists for standard genome sequencing and annotation.</title>
        <authorList>
            <consortium name="The Broad Institute Genomics Platform"/>
            <consortium name="The Broad Institute Genome Sequencing Center for Infectious Disease"/>
            <person name="Wu L."/>
            <person name="Ma J."/>
        </authorList>
    </citation>
    <scope>NUCLEOTIDE SEQUENCE [LARGE SCALE GENOMIC DNA]</scope>
    <source>
        <strain evidence="4">JCM 17808</strain>
    </source>
</reference>
<evidence type="ECO:0000256" key="1">
    <source>
        <dbReference type="SAM" id="Phobius"/>
    </source>
</evidence>
<feature type="domain" description="VanZ-like" evidence="2">
    <location>
        <begin position="47"/>
        <end position="124"/>
    </location>
</feature>
<evidence type="ECO:0000313" key="3">
    <source>
        <dbReference type="EMBL" id="GAA4386616.1"/>
    </source>
</evidence>
<dbReference type="Pfam" id="PF04892">
    <property type="entry name" value="VanZ"/>
    <property type="match status" value="1"/>
</dbReference>
<dbReference type="Proteomes" id="UP001500642">
    <property type="component" value="Unassembled WGS sequence"/>
</dbReference>
<sequence>MSGHGPATEGEQVDYRASAGTWVLRIWFALAFLIHLLALYSPGSGEPGALPGLDKLGHFGMFAALVTPLLLLGSPVGWTLLIAALYGGASEVIQAFGVPRRAGEFGDWAADLLGIALAWAIWRAVPVEEPGPEAPAAPRR</sequence>
<feature type="transmembrane region" description="Helical" evidence="1">
    <location>
        <begin position="22"/>
        <end position="41"/>
    </location>
</feature>
<keyword evidence="4" id="KW-1185">Reference proteome</keyword>
<dbReference type="NCBIfam" id="NF037970">
    <property type="entry name" value="vanZ_1"/>
    <property type="match status" value="1"/>
</dbReference>
<gene>
    <name evidence="3" type="ORF">GCM10023167_09740</name>
</gene>
<keyword evidence="1" id="KW-0472">Membrane</keyword>
<keyword evidence="1" id="KW-0812">Transmembrane</keyword>
<evidence type="ECO:0000259" key="2">
    <source>
        <dbReference type="Pfam" id="PF04892"/>
    </source>
</evidence>
<dbReference type="InterPro" id="IPR006976">
    <property type="entry name" value="VanZ-like"/>
</dbReference>
<keyword evidence="1" id="KW-1133">Transmembrane helix</keyword>
<comment type="caution">
    <text evidence="3">The sequence shown here is derived from an EMBL/GenBank/DDBJ whole genome shotgun (WGS) entry which is preliminary data.</text>
</comment>
<proteinExistence type="predicted"/>
<dbReference type="EMBL" id="BAABGL010000004">
    <property type="protein sequence ID" value="GAA4386616.1"/>
    <property type="molecule type" value="Genomic_DNA"/>
</dbReference>
<name>A0ABP8J8L4_9MICO</name>
<protein>
    <recommendedName>
        <fullName evidence="2">VanZ-like domain-containing protein</fullName>
    </recommendedName>
</protein>
<dbReference type="RefSeq" id="WP_295688388.1">
    <property type="nucleotide sequence ID" value="NZ_BAABGL010000004.1"/>
</dbReference>
<evidence type="ECO:0000313" key="4">
    <source>
        <dbReference type="Proteomes" id="UP001500642"/>
    </source>
</evidence>
<accession>A0ABP8J8L4</accession>
<feature type="transmembrane region" description="Helical" evidence="1">
    <location>
        <begin position="61"/>
        <end position="87"/>
    </location>
</feature>